<dbReference type="PANTHER" id="PTHR35864">
    <property type="entry name" value="ZINC METALLOPROTEASE MJ0611-RELATED"/>
    <property type="match status" value="1"/>
</dbReference>
<keyword evidence="4" id="KW-1003">Cell membrane</keyword>
<evidence type="ECO:0000256" key="9">
    <source>
        <dbReference type="ARBA" id="ARBA00022833"/>
    </source>
</evidence>
<dbReference type="Proteomes" id="UP001058120">
    <property type="component" value="Chromosome"/>
</dbReference>
<reference evidence="14" key="1">
    <citation type="submission" date="2020-12" db="EMBL/GenBank/DDBJ databases">
        <title>Taurinivorans muris gen. nov., sp. nov., fundamental and realized metabolic niche of a ubiquitous sulfidogenic bacterium in the murine intestine.</title>
        <authorList>
            <person name="Ye H."/>
            <person name="Hanson B.T."/>
            <person name="Loy A."/>
        </authorList>
    </citation>
    <scope>NUCLEOTIDE SEQUENCE</scope>
    <source>
        <strain evidence="14">LT0009</strain>
    </source>
</reference>
<evidence type="ECO:0000256" key="7">
    <source>
        <dbReference type="ARBA" id="ARBA00022723"/>
    </source>
</evidence>
<feature type="transmembrane region" description="Helical" evidence="13">
    <location>
        <begin position="56"/>
        <end position="76"/>
    </location>
</feature>
<evidence type="ECO:0000256" key="4">
    <source>
        <dbReference type="ARBA" id="ARBA00022475"/>
    </source>
</evidence>
<keyword evidence="7" id="KW-0479">Metal-binding</keyword>
<keyword evidence="12 13" id="KW-0472">Membrane</keyword>
<evidence type="ECO:0000256" key="6">
    <source>
        <dbReference type="ARBA" id="ARBA00022692"/>
    </source>
</evidence>
<keyword evidence="15" id="KW-1185">Reference proteome</keyword>
<keyword evidence="11" id="KW-0482">Metalloprotease</keyword>
<comment type="cofactor">
    <cofactor evidence="1">
        <name>Zn(2+)</name>
        <dbReference type="ChEBI" id="CHEBI:29105"/>
    </cofactor>
</comment>
<feature type="transmembrane region" description="Helical" evidence="13">
    <location>
        <begin position="97"/>
        <end position="118"/>
    </location>
</feature>
<organism evidence="14 15">
    <name type="scientific">Taurinivorans muris</name>
    <dbReference type="NCBI Taxonomy" id="2787751"/>
    <lineage>
        <taxon>Bacteria</taxon>
        <taxon>Pseudomonadati</taxon>
        <taxon>Thermodesulfobacteriota</taxon>
        <taxon>Desulfovibrionia</taxon>
        <taxon>Desulfovibrionales</taxon>
        <taxon>Desulfovibrionaceae</taxon>
        <taxon>Taurinivorans</taxon>
    </lineage>
</organism>
<evidence type="ECO:0000256" key="1">
    <source>
        <dbReference type="ARBA" id="ARBA00001947"/>
    </source>
</evidence>
<feature type="transmembrane region" description="Helical" evidence="13">
    <location>
        <begin position="12"/>
        <end position="36"/>
    </location>
</feature>
<name>A0ABY5Y269_9BACT</name>
<dbReference type="InterPro" id="IPR044537">
    <property type="entry name" value="Rip2-like"/>
</dbReference>
<evidence type="ECO:0000256" key="8">
    <source>
        <dbReference type="ARBA" id="ARBA00022801"/>
    </source>
</evidence>
<comment type="subcellular location">
    <subcellularLocation>
        <location evidence="2">Cell membrane</location>
        <topology evidence="2">Multi-pass membrane protein</topology>
    </subcellularLocation>
</comment>
<keyword evidence="8" id="KW-0378">Hydrolase</keyword>
<evidence type="ECO:0000313" key="15">
    <source>
        <dbReference type="Proteomes" id="UP001058120"/>
    </source>
</evidence>
<dbReference type="RefSeq" id="WP_334315892.1">
    <property type="nucleotide sequence ID" value="NZ_CP065938.1"/>
</dbReference>
<keyword evidence="9" id="KW-0862">Zinc</keyword>
<evidence type="ECO:0000256" key="12">
    <source>
        <dbReference type="ARBA" id="ARBA00023136"/>
    </source>
</evidence>
<dbReference type="PANTHER" id="PTHR35864:SF1">
    <property type="entry name" value="ZINC METALLOPROTEASE YWHC-RELATED"/>
    <property type="match status" value="1"/>
</dbReference>
<evidence type="ECO:0000256" key="11">
    <source>
        <dbReference type="ARBA" id="ARBA00023049"/>
    </source>
</evidence>
<dbReference type="InterPro" id="IPR052348">
    <property type="entry name" value="Metallopeptidase_M50B"/>
</dbReference>
<feature type="transmembrane region" description="Helical" evidence="13">
    <location>
        <begin position="138"/>
        <end position="158"/>
    </location>
</feature>
<evidence type="ECO:0000256" key="2">
    <source>
        <dbReference type="ARBA" id="ARBA00004651"/>
    </source>
</evidence>
<evidence type="ECO:0000256" key="13">
    <source>
        <dbReference type="SAM" id="Phobius"/>
    </source>
</evidence>
<dbReference type="GO" id="GO:0006508">
    <property type="term" value="P:proteolysis"/>
    <property type="evidence" value="ECO:0007669"/>
    <property type="project" value="UniProtKB-KW"/>
</dbReference>
<dbReference type="GO" id="GO:0008233">
    <property type="term" value="F:peptidase activity"/>
    <property type="evidence" value="ECO:0007669"/>
    <property type="project" value="UniProtKB-KW"/>
</dbReference>
<keyword evidence="6 13" id="KW-0812">Transmembrane</keyword>
<evidence type="ECO:0000313" key="14">
    <source>
        <dbReference type="EMBL" id="UWX06289.1"/>
    </source>
</evidence>
<dbReference type="EMBL" id="CP065938">
    <property type="protein sequence ID" value="UWX06289.1"/>
    <property type="molecule type" value="Genomic_DNA"/>
</dbReference>
<sequence>MNNFELAAALQKLSYSFIPVLLGIILHEVAHGYVAYKKGDPTAMMFGRITLNPLPHIDPVGLIVFVFTALFSPFVFGWAKPVPVNPRYFKNIRRDMMFVSVAGPMANLFLALFFALLLRVLLLFPNETLMGFGPSLDFIINMCVVGIWANIGLMWLNLMPIPPLDGSKILMGILPAKMAYQFEMFGRYGMLVLMLLIFTGLFSYIVMPFIRGTGFLILSIFGLN</sequence>
<gene>
    <name evidence="14" type="ORF">JBF11_02960</name>
</gene>
<accession>A0ABY5Y269</accession>
<keyword evidence="5 14" id="KW-0645">Protease</keyword>
<evidence type="ECO:0000256" key="3">
    <source>
        <dbReference type="ARBA" id="ARBA00007931"/>
    </source>
</evidence>
<evidence type="ECO:0000256" key="5">
    <source>
        <dbReference type="ARBA" id="ARBA00022670"/>
    </source>
</evidence>
<dbReference type="CDD" id="cd06158">
    <property type="entry name" value="S2P-M50_like_1"/>
    <property type="match status" value="1"/>
</dbReference>
<feature type="transmembrane region" description="Helical" evidence="13">
    <location>
        <begin position="188"/>
        <end position="210"/>
    </location>
</feature>
<protein>
    <submittedName>
        <fullName evidence="14">Site-2 protease family protein</fullName>
    </submittedName>
</protein>
<comment type="similarity">
    <text evidence="3">Belongs to the peptidase M50B family.</text>
</comment>
<evidence type="ECO:0000256" key="10">
    <source>
        <dbReference type="ARBA" id="ARBA00022989"/>
    </source>
</evidence>
<keyword evidence="10 13" id="KW-1133">Transmembrane helix</keyword>
<proteinExistence type="inferred from homology"/>